<proteinExistence type="predicted"/>
<organism evidence="1 2">
    <name type="scientific">Devosia equisanguinis</name>
    <dbReference type="NCBI Taxonomy" id="2490941"/>
    <lineage>
        <taxon>Bacteria</taxon>
        <taxon>Pseudomonadati</taxon>
        <taxon>Pseudomonadota</taxon>
        <taxon>Alphaproteobacteria</taxon>
        <taxon>Hyphomicrobiales</taxon>
        <taxon>Devosiaceae</taxon>
        <taxon>Devosia</taxon>
    </lineage>
</organism>
<dbReference type="InterPro" id="IPR015946">
    <property type="entry name" value="KH_dom-like_a/b"/>
</dbReference>
<dbReference type="RefSeq" id="WP_126148535.1">
    <property type="nucleotide sequence ID" value="NZ_JBHTMH010000006.1"/>
</dbReference>
<dbReference type="EMBL" id="UZWD01000004">
    <property type="protein sequence ID" value="VDS02900.1"/>
    <property type="molecule type" value="Genomic_DNA"/>
</dbReference>
<evidence type="ECO:0000313" key="1">
    <source>
        <dbReference type="EMBL" id="VDS02900.1"/>
    </source>
</evidence>
<protein>
    <submittedName>
        <fullName evidence="1">OsmC-like protein</fullName>
    </submittedName>
</protein>
<dbReference type="Gene3D" id="3.30.300.20">
    <property type="match status" value="1"/>
</dbReference>
<reference evidence="1 2" key="1">
    <citation type="submission" date="2018-12" db="EMBL/GenBank/DDBJ databases">
        <authorList>
            <person name="Criscuolo A."/>
        </authorList>
    </citation>
    <scope>NUCLEOTIDE SEQUENCE [LARGE SCALE GENOMIC DNA]</scope>
    <source>
        <strain evidence="1">ACIP1116281</strain>
    </source>
</reference>
<sequence length="134" mass="14774">MLEYKVHARRVDANGSLATCKEAELVIDTALAGRPDAFNPAELFLASIAACMLKGIERVSPMLKFELRGVEVSLEAKRQDAPPRIISVDYVLTVDSDESDQRLELLHTNVRKYGTIFNTVAESAGLNGKLIRKT</sequence>
<dbReference type="SUPFAM" id="SSF82784">
    <property type="entry name" value="OsmC-like"/>
    <property type="match status" value="1"/>
</dbReference>
<dbReference type="Proteomes" id="UP000268844">
    <property type="component" value="Unassembled WGS sequence"/>
</dbReference>
<gene>
    <name evidence="1" type="ORF">DEVEQU_00019</name>
</gene>
<dbReference type="InterPro" id="IPR036102">
    <property type="entry name" value="OsmC/Ohrsf"/>
</dbReference>
<dbReference type="OrthoDB" id="9781312at2"/>
<dbReference type="InterPro" id="IPR003718">
    <property type="entry name" value="OsmC/Ohr_fam"/>
</dbReference>
<dbReference type="Pfam" id="PF02566">
    <property type="entry name" value="OsmC"/>
    <property type="match status" value="1"/>
</dbReference>
<accession>A0A447I5X3</accession>
<evidence type="ECO:0000313" key="2">
    <source>
        <dbReference type="Proteomes" id="UP000268844"/>
    </source>
</evidence>
<keyword evidence="2" id="KW-1185">Reference proteome</keyword>
<dbReference type="AlphaFoldDB" id="A0A447I5X3"/>
<name>A0A447I5X3_9HYPH</name>